<dbReference type="Proteomes" id="UP001187531">
    <property type="component" value="Unassembled WGS sequence"/>
</dbReference>
<feature type="signal peptide" evidence="12">
    <location>
        <begin position="1"/>
        <end position="20"/>
    </location>
</feature>
<protein>
    <recommendedName>
        <fullName evidence="13">Peptidase M14 domain-containing protein</fullName>
    </recommendedName>
</protein>
<evidence type="ECO:0000256" key="8">
    <source>
        <dbReference type="ARBA" id="ARBA00022833"/>
    </source>
</evidence>
<feature type="active site" description="Proton donor/acceptor" evidence="11">
    <location>
        <position position="388"/>
    </location>
</feature>
<dbReference type="CDD" id="cd03860">
    <property type="entry name" value="M14_CP_A-B_like"/>
    <property type="match status" value="1"/>
</dbReference>
<dbReference type="InterPro" id="IPR036990">
    <property type="entry name" value="M14A-like_propep"/>
</dbReference>
<evidence type="ECO:0000256" key="6">
    <source>
        <dbReference type="ARBA" id="ARBA00022729"/>
    </source>
</evidence>
<dbReference type="InterPro" id="IPR000834">
    <property type="entry name" value="Peptidase_M14"/>
</dbReference>
<dbReference type="GO" id="GO:0006508">
    <property type="term" value="P:proteolysis"/>
    <property type="evidence" value="ECO:0007669"/>
    <property type="project" value="UniProtKB-KW"/>
</dbReference>
<comment type="caution">
    <text evidence="14">The sequence shown here is derived from an EMBL/GenBank/DDBJ whole genome shotgun (WGS) entry which is preliminary data.</text>
</comment>
<evidence type="ECO:0000256" key="2">
    <source>
        <dbReference type="ARBA" id="ARBA00005988"/>
    </source>
</evidence>
<keyword evidence="9" id="KW-0482">Metalloprotease</keyword>
<dbReference type="PROSITE" id="PS00132">
    <property type="entry name" value="CARBOXYPEPT_ZN_1"/>
    <property type="match status" value="1"/>
</dbReference>
<evidence type="ECO:0000256" key="4">
    <source>
        <dbReference type="ARBA" id="ARBA00022670"/>
    </source>
</evidence>
<keyword evidence="10" id="KW-1015">Disulfide bond</keyword>
<keyword evidence="4" id="KW-0645">Protease</keyword>
<evidence type="ECO:0000256" key="12">
    <source>
        <dbReference type="SAM" id="SignalP"/>
    </source>
</evidence>
<feature type="domain" description="Peptidase M14" evidence="13">
    <location>
        <begin position="128"/>
        <end position="422"/>
    </location>
</feature>
<dbReference type="InterPro" id="IPR057246">
    <property type="entry name" value="CARBOXYPEPT_ZN_1"/>
</dbReference>
<keyword evidence="6 12" id="KW-0732">Signal</keyword>
<gene>
    <name evidence="14" type="ORF">QYM36_016234</name>
</gene>
<dbReference type="GO" id="GO:0008270">
    <property type="term" value="F:zinc ion binding"/>
    <property type="evidence" value="ECO:0007669"/>
    <property type="project" value="InterPro"/>
</dbReference>
<dbReference type="Pfam" id="PF00246">
    <property type="entry name" value="Peptidase_M14"/>
    <property type="match status" value="1"/>
</dbReference>
<evidence type="ECO:0000313" key="14">
    <source>
        <dbReference type="EMBL" id="KAK2706136.1"/>
    </source>
</evidence>
<evidence type="ECO:0000256" key="5">
    <source>
        <dbReference type="ARBA" id="ARBA00022723"/>
    </source>
</evidence>
<dbReference type="AlphaFoldDB" id="A0AA88KXY1"/>
<evidence type="ECO:0000256" key="3">
    <source>
        <dbReference type="ARBA" id="ARBA00022645"/>
    </source>
</evidence>
<evidence type="ECO:0000313" key="15">
    <source>
        <dbReference type="Proteomes" id="UP001187531"/>
    </source>
</evidence>
<dbReference type="PRINTS" id="PR00765">
    <property type="entry name" value="CRBOXYPTASEA"/>
</dbReference>
<dbReference type="PANTHER" id="PTHR11705">
    <property type="entry name" value="PROTEASE FAMILY M14 CARBOXYPEPTIDASE A,B"/>
    <property type="match status" value="1"/>
</dbReference>
<dbReference type="GO" id="GO:0005615">
    <property type="term" value="C:extracellular space"/>
    <property type="evidence" value="ECO:0007669"/>
    <property type="project" value="TreeGrafter"/>
</dbReference>
<evidence type="ECO:0000256" key="7">
    <source>
        <dbReference type="ARBA" id="ARBA00022801"/>
    </source>
</evidence>
<dbReference type="Gene3D" id="3.30.70.340">
    <property type="entry name" value="Metallocarboxypeptidase-like"/>
    <property type="match status" value="1"/>
</dbReference>
<dbReference type="EMBL" id="JAVRJZ010000020">
    <property type="protein sequence ID" value="KAK2706136.1"/>
    <property type="molecule type" value="Genomic_DNA"/>
</dbReference>
<dbReference type="SUPFAM" id="SSF54897">
    <property type="entry name" value="Protease propeptides/inhibitors"/>
    <property type="match status" value="1"/>
</dbReference>
<dbReference type="SMART" id="SM00631">
    <property type="entry name" value="Zn_pept"/>
    <property type="match status" value="1"/>
</dbReference>
<dbReference type="Gene3D" id="3.40.630.10">
    <property type="entry name" value="Zn peptidases"/>
    <property type="match status" value="1"/>
</dbReference>
<evidence type="ECO:0000256" key="9">
    <source>
        <dbReference type="ARBA" id="ARBA00023049"/>
    </source>
</evidence>
<dbReference type="SUPFAM" id="SSF53187">
    <property type="entry name" value="Zn-dependent exopeptidases"/>
    <property type="match status" value="1"/>
</dbReference>
<evidence type="ECO:0000259" key="13">
    <source>
        <dbReference type="PROSITE" id="PS52035"/>
    </source>
</evidence>
<evidence type="ECO:0000256" key="1">
    <source>
        <dbReference type="ARBA" id="ARBA00001947"/>
    </source>
</evidence>
<evidence type="ECO:0000256" key="10">
    <source>
        <dbReference type="ARBA" id="ARBA00023157"/>
    </source>
</evidence>
<dbReference type="InterPro" id="IPR003146">
    <property type="entry name" value="M14A_act_pep"/>
</dbReference>
<comment type="similarity">
    <text evidence="2 11">Belongs to the peptidase M14 family.</text>
</comment>
<keyword evidence="7" id="KW-0378">Hydrolase</keyword>
<proteinExistence type="inferred from homology"/>
<accession>A0AA88KXY1</accession>
<organism evidence="14 15">
    <name type="scientific">Artemia franciscana</name>
    <name type="common">Brine shrimp</name>
    <name type="synonym">Artemia sanfranciscana</name>
    <dbReference type="NCBI Taxonomy" id="6661"/>
    <lineage>
        <taxon>Eukaryota</taxon>
        <taxon>Metazoa</taxon>
        <taxon>Ecdysozoa</taxon>
        <taxon>Arthropoda</taxon>
        <taxon>Crustacea</taxon>
        <taxon>Branchiopoda</taxon>
        <taxon>Anostraca</taxon>
        <taxon>Artemiidae</taxon>
        <taxon>Artemia</taxon>
    </lineage>
</organism>
<feature type="chain" id="PRO_5041681052" description="Peptidase M14 domain-containing protein" evidence="12">
    <location>
        <begin position="21"/>
        <end position="424"/>
    </location>
</feature>
<comment type="cofactor">
    <cofactor evidence="1">
        <name>Zn(2+)</name>
        <dbReference type="ChEBI" id="CHEBI:29105"/>
    </cofactor>
</comment>
<keyword evidence="8" id="KW-0862">Zinc</keyword>
<keyword evidence="15" id="KW-1185">Reference proteome</keyword>
<keyword evidence="3" id="KW-0121">Carboxypeptidase</keyword>
<dbReference type="Pfam" id="PF02244">
    <property type="entry name" value="Propep_M14"/>
    <property type="match status" value="1"/>
</dbReference>
<name>A0AA88KXY1_ARTSF</name>
<dbReference type="PANTHER" id="PTHR11705:SF91">
    <property type="entry name" value="FI01817P-RELATED"/>
    <property type="match status" value="1"/>
</dbReference>
<sequence length="424" mass="48175">MWREVLIVVFSSFWVGLLEPIPEEKTSRVSYDGYMLLRTNLTSELLENLEKEYDVEIWKSRSGFDTTSDLLVAPFHANDVINQLNSSGARIDVAISDLGKAIEEEHSFIEGDLEKLTVRKSHGMSWERYHRIKDIYGYMNYLAGYKSDICEVINIGKSSEGRKILVLKVSSKKGARTKPGIWIDAGIHAREWISPASVTYAMRELVENYEDHPELIQNFDWYFLPVVNPDGYEFTFSENRLWRKTRSKKSSIRCRGADPNRNFGYEWGGLGTSNEPCSEIYRGEKAFSEPETAAMAKFIEDISSTLKVYLTFHSYGQYILIPWGYRNNKRPEDYNEMKELADLMADAIKKEGGSKFTVGNSADLLYPAAGGSDDWAKSIGIPYSFTIELRDTGKHGFILPAKYIKTSGREVFSALKAVSAHLTA</sequence>
<dbReference type="GO" id="GO:0004181">
    <property type="term" value="F:metallocarboxypeptidase activity"/>
    <property type="evidence" value="ECO:0007669"/>
    <property type="project" value="InterPro"/>
</dbReference>
<keyword evidence="5" id="KW-0479">Metal-binding</keyword>
<dbReference type="FunFam" id="3.40.630.10:FF:000001">
    <property type="entry name" value="Carboxypeptidase B"/>
    <property type="match status" value="1"/>
</dbReference>
<dbReference type="PROSITE" id="PS52035">
    <property type="entry name" value="PEPTIDASE_M14"/>
    <property type="match status" value="1"/>
</dbReference>
<reference evidence="14" key="1">
    <citation type="submission" date="2023-07" db="EMBL/GenBank/DDBJ databases">
        <title>Chromosome-level genome assembly of Artemia franciscana.</title>
        <authorList>
            <person name="Jo E."/>
        </authorList>
    </citation>
    <scope>NUCLEOTIDE SEQUENCE</scope>
    <source>
        <tissue evidence="14">Whole body</tissue>
    </source>
</reference>
<evidence type="ECO:0000256" key="11">
    <source>
        <dbReference type="PROSITE-ProRule" id="PRU01379"/>
    </source>
</evidence>